<dbReference type="Proteomes" id="UP000050501">
    <property type="component" value="Unassembled WGS sequence"/>
</dbReference>
<dbReference type="CDD" id="cd03255">
    <property type="entry name" value="ABC_MJ0796_LolCDE_FtsE"/>
    <property type="match status" value="1"/>
</dbReference>
<evidence type="ECO:0000256" key="3">
    <source>
        <dbReference type="ARBA" id="ARBA00022840"/>
    </source>
</evidence>
<gene>
    <name evidence="6" type="ORF">ADN01_00880</name>
    <name evidence="5" type="ORF">LSAC_03068</name>
</gene>
<evidence type="ECO:0000313" key="7">
    <source>
        <dbReference type="Proteomes" id="UP000050501"/>
    </source>
</evidence>
<dbReference type="GO" id="GO:0005524">
    <property type="term" value="F:ATP binding"/>
    <property type="evidence" value="ECO:0007669"/>
    <property type="project" value="UniProtKB-KW"/>
</dbReference>
<dbReference type="PROSITE" id="PS00211">
    <property type="entry name" value="ABC_TRANSPORTER_1"/>
    <property type="match status" value="1"/>
</dbReference>
<name>A0A0M8JQ96_9CHLR</name>
<dbReference type="InterPro" id="IPR015854">
    <property type="entry name" value="ABC_transpr_LolD-like"/>
</dbReference>
<keyword evidence="7" id="KW-1185">Reference proteome</keyword>
<evidence type="ECO:0000256" key="1">
    <source>
        <dbReference type="ARBA" id="ARBA00022448"/>
    </source>
</evidence>
<accession>A0A0M8JQ96</accession>
<keyword evidence="3 6" id="KW-0067">ATP-binding</keyword>
<dbReference type="Gene3D" id="3.40.50.300">
    <property type="entry name" value="P-loop containing nucleotide triphosphate hydrolases"/>
    <property type="match status" value="1"/>
</dbReference>
<sequence length="260" mass="28841">MDNTTSENEIIIETIDLKKAYGAGDALVMAVNGISIKIKKGEFVAIMGPSGSGKSTLMNILACLDQPTEGRYILDGEDVSEYSRPELAMIRSQKLGFVFQSFNLLPRVSALENVMLPMIYRRENRISLAERKHIAENALEHVGLAERMHHMPNELSGGQQQRVAIARALVNDPVLVLADEPTGNLDSKSSEEIMELLHSLHDRGRTIVMVTHEPDVAHHTERIITVRDGKLFDDHPNGKRVTWQNATGIDFSPAQEAVQP</sequence>
<evidence type="ECO:0000256" key="2">
    <source>
        <dbReference type="ARBA" id="ARBA00022741"/>
    </source>
</evidence>
<dbReference type="EMBL" id="LGCM01000003">
    <property type="protein sequence ID" value="KPL91603.1"/>
    <property type="molecule type" value="Genomic_DNA"/>
</dbReference>
<dbReference type="InterPro" id="IPR003593">
    <property type="entry name" value="AAA+_ATPase"/>
</dbReference>
<dbReference type="GO" id="GO:0098796">
    <property type="term" value="C:membrane protein complex"/>
    <property type="evidence" value="ECO:0007669"/>
    <property type="project" value="UniProtKB-ARBA"/>
</dbReference>
<dbReference type="InterPro" id="IPR003439">
    <property type="entry name" value="ABC_transporter-like_ATP-bd"/>
</dbReference>
<dbReference type="PROSITE" id="PS50893">
    <property type="entry name" value="ABC_TRANSPORTER_2"/>
    <property type="match status" value="1"/>
</dbReference>
<dbReference type="Pfam" id="PF00005">
    <property type="entry name" value="ABC_tran"/>
    <property type="match status" value="1"/>
</dbReference>
<proteinExistence type="predicted"/>
<evidence type="ECO:0000313" key="6">
    <source>
        <dbReference type="EMBL" id="KPL91603.1"/>
    </source>
</evidence>
<feature type="domain" description="ABC transporter" evidence="4">
    <location>
        <begin position="12"/>
        <end position="253"/>
    </location>
</feature>
<dbReference type="GO" id="GO:0005886">
    <property type="term" value="C:plasma membrane"/>
    <property type="evidence" value="ECO:0007669"/>
    <property type="project" value="TreeGrafter"/>
</dbReference>
<dbReference type="SUPFAM" id="SSF52540">
    <property type="entry name" value="P-loop containing nucleoside triphosphate hydrolases"/>
    <property type="match status" value="1"/>
</dbReference>
<dbReference type="GO" id="GO:0016887">
    <property type="term" value="F:ATP hydrolysis activity"/>
    <property type="evidence" value="ECO:0007669"/>
    <property type="project" value="InterPro"/>
</dbReference>
<dbReference type="PANTHER" id="PTHR24220">
    <property type="entry name" value="IMPORT ATP-BINDING PROTEIN"/>
    <property type="match status" value="1"/>
</dbReference>
<dbReference type="InterPro" id="IPR017871">
    <property type="entry name" value="ABC_transporter-like_CS"/>
</dbReference>
<dbReference type="RefSeq" id="WP_062419487.1">
    <property type="nucleotide sequence ID" value="NZ_BBXZ01000161.1"/>
</dbReference>
<dbReference type="InterPro" id="IPR017911">
    <property type="entry name" value="MacB-like_ATP-bd"/>
</dbReference>
<reference evidence="6 7" key="2">
    <citation type="submission" date="2015-07" db="EMBL/GenBank/DDBJ databases">
        <title>Genome sequence of Levilinea saccharolytica DSM 16555.</title>
        <authorList>
            <person name="Hemp J."/>
            <person name="Ward L.M."/>
            <person name="Pace L.A."/>
            <person name="Fischer W.W."/>
        </authorList>
    </citation>
    <scope>NUCLEOTIDE SEQUENCE [LARGE SCALE GENOMIC DNA]</scope>
    <source>
        <strain evidence="6 7">KIBI-1</strain>
    </source>
</reference>
<organism evidence="5">
    <name type="scientific">Levilinea saccharolytica</name>
    <dbReference type="NCBI Taxonomy" id="229921"/>
    <lineage>
        <taxon>Bacteria</taxon>
        <taxon>Bacillati</taxon>
        <taxon>Chloroflexota</taxon>
        <taxon>Anaerolineae</taxon>
        <taxon>Anaerolineales</taxon>
        <taxon>Anaerolineaceae</taxon>
        <taxon>Levilinea</taxon>
    </lineage>
</organism>
<reference evidence="5" key="1">
    <citation type="journal article" date="2015" name="Genome Announc.">
        <title>Draft Genome Sequences of Anaerolinea thermolimosa IMO-1, Bellilinea caldifistulae GOMI-1, Leptolinea tardivitalis YMTK-2, Levilinea saccharolytica KIBI-1, Longilinea arvoryzae KOME-1, Previously Described as Members of the Class Anaerolineae (Chloroflexi).</title>
        <authorList>
            <person name="Matsuura N."/>
            <person name="Tourlousse M.D."/>
            <person name="Ohashi A."/>
            <person name="Hugenholtz P."/>
            <person name="Sekiguchi Y."/>
        </authorList>
    </citation>
    <scope>NUCLEOTIDE SEQUENCE</scope>
    <source>
        <strain evidence="5">KIBI-1</strain>
    </source>
</reference>
<evidence type="ECO:0000313" key="5">
    <source>
        <dbReference type="EMBL" id="GAP19168.1"/>
    </source>
</evidence>
<dbReference type="FunFam" id="3.40.50.300:FF:000032">
    <property type="entry name" value="Export ABC transporter ATP-binding protein"/>
    <property type="match status" value="1"/>
</dbReference>
<protein>
    <submittedName>
        <fullName evidence="5">ABC-type antimicrobial peptide transport system, ATPase component</fullName>
    </submittedName>
    <submittedName>
        <fullName evidence="6">Macrolide ABC transporter ATP-binding protein</fullName>
    </submittedName>
</protein>
<dbReference type="EMBL" id="DF967975">
    <property type="protein sequence ID" value="GAP19168.1"/>
    <property type="molecule type" value="Genomic_DNA"/>
</dbReference>
<dbReference type="SMART" id="SM00382">
    <property type="entry name" value="AAA"/>
    <property type="match status" value="1"/>
</dbReference>
<dbReference type="GO" id="GO:0022857">
    <property type="term" value="F:transmembrane transporter activity"/>
    <property type="evidence" value="ECO:0007669"/>
    <property type="project" value="UniProtKB-ARBA"/>
</dbReference>
<dbReference type="OrthoDB" id="9791546at2"/>
<dbReference type="STRING" id="229921.ADN01_00880"/>
<dbReference type="PANTHER" id="PTHR24220:SF86">
    <property type="entry name" value="ABC TRANSPORTER ABCH.1"/>
    <property type="match status" value="1"/>
</dbReference>
<dbReference type="AlphaFoldDB" id="A0A0M8JQ96"/>
<evidence type="ECO:0000259" key="4">
    <source>
        <dbReference type="PROSITE" id="PS50893"/>
    </source>
</evidence>
<keyword evidence="1" id="KW-0813">Transport</keyword>
<keyword evidence="2" id="KW-0547">Nucleotide-binding</keyword>
<dbReference type="InterPro" id="IPR027417">
    <property type="entry name" value="P-loop_NTPase"/>
</dbReference>